<protein>
    <submittedName>
        <fullName evidence="1">NAD(P)-binding protein</fullName>
    </submittedName>
</protein>
<comment type="caution">
    <text evidence="1">The sequence shown here is derived from an EMBL/GenBank/DDBJ whole genome shotgun (WGS) entry which is preliminary data.</text>
</comment>
<gene>
    <name evidence="1" type="ORF">F4820DRAFT_431137</name>
</gene>
<keyword evidence="2" id="KW-1185">Reference proteome</keyword>
<name>A0ACB9YS09_9PEZI</name>
<evidence type="ECO:0000313" key="2">
    <source>
        <dbReference type="Proteomes" id="UP001497700"/>
    </source>
</evidence>
<sequence>MSNTIRRSILNSKSTLRPLLPAHRFTYPTFISQLAARLHTRQNTMTGNVWFIAGASNGFGRAIAFEALKRGDKVVATSRNPAKMAELKDAGALVLALDVTADDATIQATLQKVVDTYGKITHCVNAAGYILEAAIEEASPKEVFDQFNTNVFGVVNVTRNVLHFMRPRREGVIANFGSLGSWRGGPAWGYYAATKWAMTGFTESLYEEVKPLGIAGVVIEPGYFRTGFLNQGGGARLGAANPLTEEYKGTVVQAVKDQLNVYDSNQPGDVEKGARVIVDVLTRTGAAEGREIPMRLVLGRDALEVIRDKIERTETLIKEWEDVIVSTDHDDVKK</sequence>
<dbReference type="Proteomes" id="UP001497700">
    <property type="component" value="Unassembled WGS sequence"/>
</dbReference>
<evidence type="ECO:0000313" key="1">
    <source>
        <dbReference type="EMBL" id="KAI4862194.1"/>
    </source>
</evidence>
<accession>A0ACB9YS09</accession>
<dbReference type="EMBL" id="MU393531">
    <property type="protein sequence ID" value="KAI4862194.1"/>
    <property type="molecule type" value="Genomic_DNA"/>
</dbReference>
<proteinExistence type="predicted"/>
<reference evidence="1 2" key="1">
    <citation type="journal article" date="2022" name="New Phytol.">
        <title>Ecological generalism drives hyperdiversity of secondary metabolite gene clusters in xylarialean endophytes.</title>
        <authorList>
            <person name="Franco M.E.E."/>
            <person name="Wisecaver J.H."/>
            <person name="Arnold A.E."/>
            <person name="Ju Y.M."/>
            <person name="Slot J.C."/>
            <person name="Ahrendt S."/>
            <person name="Moore L.P."/>
            <person name="Eastman K.E."/>
            <person name="Scott K."/>
            <person name="Konkel Z."/>
            <person name="Mondo S.J."/>
            <person name="Kuo A."/>
            <person name="Hayes R.D."/>
            <person name="Haridas S."/>
            <person name="Andreopoulos B."/>
            <person name="Riley R."/>
            <person name="LaButti K."/>
            <person name="Pangilinan J."/>
            <person name="Lipzen A."/>
            <person name="Amirebrahimi M."/>
            <person name="Yan J."/>
            <person name="Adam C."/>
            <person name="Keymanesh K."/>
            <person name="Ng V."/>
            <person name="Louie K."/>
            <person name="Northen T."/>
            <person name="Drula E."/>
            <person name="Henrissat B."/>
            <person name="Hsieh H.M."/>
            <person name="Youens-Clark K."/>
            <person name="Lutzoni F."/>
            <person name="Miadlikowska J."/>
            <person name="Eastwood D.C."/>
            <person name="Hamelin R.C."/>
            <person name="Grigoriev I.V."/>
            <person name="U'Ren J.M."/>
        </authorList>
    </citation>
    <scope>NUCLEOTIDE SEQUENCE [LARGE SCALE GENOMIC DNA]</scope>
    <source>
        <strain evidence="1 2">CBS 119005</strain>
    </source>
</reference>
<organism evidence="1 2">
    <name type="scientific">Hypoxylon rubiginosum</name>
    <dbReference type="NCBI Taxonomy" id="110542"/>
    <lineage>
        <taxon>Eukaryota</taxon>
        <taxon>Fungi</taxon>
        <taxon>Dikarya</taxon>
        <taxon>Ascomycota</taxon>
        <taxon>Pezizomycotina</taxon>
        <taxon>Sordariomycetes</taxon>
        <taxon>Xylariomycetidae</taxon>
        <taxon>Xylariales</taxon>
        <taxon>Hypoxylaceae</taxon>
        <taxon>Hypoxylon</taxon>
    </lineage>
</organism>